<dbReference type="EMBL" id="LT855380">
    <property type="protein sequence ID" value="SMS08732.1"/>
    <property type="molecule type" value="Genomic_DNA"/>
</dbReference>
<accession>A0A1Y6JIM1</accession>
<sequence length="52" mass="5713">MRKIICLLMLAILSGCVSGDCEKDCYLIKHSIPDLEHACTMDPHRGGCPINP</sequence>
<dbReference type="AlphaFoldDB" id="A0A1Y6JIM1"/>
<organism evidence="2 3">
    <name type="scientific">Pseudomonas viridiflava</name>
    <name type="common">Phytomonas viridiflava</name>
    <dbReference type="NCBI Taxonomy" id="33069"/>
    <lineage>
        <taxon>Bacteria</taxon>
        <taxon>Pseudomonadati</taxon>
        <taxon>Pseudomonadota</taxon>
        <taxon>Gammaproteobacteria</taxon>
        <taxon>Pseudomonadales</taxon>
        <taxon>Pseudomonadaceae</taxon>
        <taxon>Pseudomonas</taxon>
    </lineage>
</organism>
<dbReference type="KEGG" id="pvd:CFBP1590__1146"/>
<feature type="chain" id="PRO_5012125024" evidence="1">
    <location>
        <begin position="20"/>
        <end position="52"/>
    </location>
</feature>
<evidence type="ECO:0000313" key="3">
    <source>
        <dbReference type="Proteomes" id="UP000196842"/>
    </source>
</evidence>
<feature type="signal peptide" evidence="1">
    <location>
        <begin position="1"/>
        <end position="19"/>
    </location>
</feature>
<dbReference type="Proteomes" id="UP000196842">
    <property type="component" value="Chromosome I"/>
</dbReference>
<reference evidence="2 3" key="1">
    <citation type="submission" date="2017-05" db="EMBL/GenBank/DDBJ databases">
        <authorList>
            <person name="Song R."/>
            <person name="Chenine A.L."/>
            <person name="Ruprecht R.M."/>
        </authorList>
    </citation>
    <scope>NUCLEOTIDE SEQUENCE [LARGE SCALE GENOMIC DNA]</scope>
    <source>
        <strain evidence="2 3">CFBP 1590</strain>
    </source>
</reference>
<protein>
    <submittedName>
        <fullName evidence="2">Hypothetical secreted protein</fullName>
    </submittedName>
</protein>
<evidence type="ECO:0000313" key="2">
    <source>
        <dbReference type="EMBL" id="SMS08732.1"/>
    </source>
</evidence>
<proteinExistence type="predicted"/>
<name>A0A1Y6JIM1_PSEVI</name>
<gene>
    <name evidence="2" type="ORF">CFBP1590__1146</name>
</gene>
<keyword evidence="1" id="KW-0732">Signal</keyword>
<evidence type="ECO:0000256" key="1">
    <source>
        <dbReference type="SAM" id="SignalP"/>
    </source>
</evidence>
<dbReference type="PROSITE" id="PS51257">
    <property type="entry name" value="PROKAR_LIPOPROTEIN"/>
    <property type="match status" value="1"/>
</dbReference>